<dbReference type="RefSeq" id="WP_226593148.1">
    <property type="nucleotide sequence ID" value="NZ_BLAY01000265.1"/>
</dbReference>
<dbReference type="CDD" id="cd02440">
    <property type="entry name" value="AdoMet_MTases"/>
    <property type="match status" value="1"/>
</dbReference>
<accession>A0AAV3XS68</accession>
<dbReference type="EMBL" id="BLAY01000265">
    <property type="protein sequence ID" value="GET43886.1"/>
    <property type="molecule type" value="Genomic_DNA"/>
</dbReference>
<name>A0AAV3XS68_9CYAN</name>
<dbReference type="Proteomes" id="UP001050975">
    <property type="component" value="Unassembled WGS sequence"/>
</dbReference>
<evidence type="ECO:0000256" key="1">
    <source>
        <dbReference type="SAM" id="Coils"/>
    </source>
</evidence>
<evidence type="ECO:0000313" key="2">
    <source>
        <dbReference type="EMBL" id="GET43886.1"/>
    </source>
</evidence>
<protein>
    <submittedName>
        <fullName evidence="2">Uncharacterized protein</fullName>
    </submittedName>
</protein>
<dbReference type="InterPro" id="IPR029063">
    <property type="entry name" value="SAM-dependent_MTases_sf"/>
</dbReference>
<dbReference type="AlphaFoldDB" id="A0AAV3XS68"/>
<dbReference type="SUPFAM" id="SSF53335">
    <property type="entry name" value="S-adenosyl-L-methionine-dependent methyltransferases"/>
    <property type="match status" value="1"/>
</dbReference>
<keyword evidence="3" id="KW-1185">Reference proteome</keyword>
<organism evidence="2 3">
    <name type="scientific">Microseira wollei NIES-4236</name>
    <dbReference type="NCBI Taxonomy" id="2530354"/>
    <lineage>
        <taxon>Bacteria</taxon>
        <taxon>Bacillati</taxon>
        <taxon>Cyanobacteriota</taxon>
        <taxon>Cyanophyceae</taxon>
        <taxon>Oscillatoriophycideae</taxon>
        <taxon>Aerosakkonematales</taxon>
        <taxon>Aerosakkonemataceae</taxon>
        <taxon>Microseira</taxon>
    </lineage>
</organism>
<proteinExistence type="predicted"/>
<dbReference type="Pfam" id="PF13578">
    <property type="entry name" value="Methyltransf_24"/>
    <property type="match status" value="1"/>
</dbReference>
<evidence type="ECO:0000313" key="3">
    <source>
        <dbReference type="Proteomes" id="UP001050975"/>
    </source>
</evidence>
<sequence>MDSVNFQEKFLLARKVFLEAIEECKKNDRNFFEFAQPLKEIHVNKCLVISSRENLLYYLPKNAVVAEVGTQTGYFARKIIDVTQPAILHTIDINWSIFETEKFVREIESGVIQIHEGDSVRMLSQFPDQHFDWIYIDADHSYYGVYRDIQCAAQKVKSNGILVFNDYTSWSPLEAHPYGVSRAVNEFCLTQGWEFIFLALSTNGYHDVAIRKMGVETLDTQVTVDIDRVSTQEVESNLVQLQYDKAILAYKVHEMQQQIKVLELQYQQSDSEVKQLQLQLQQLQAELEDCISSQKNCD</sequence>
<dbReference type="Gene3D" id="3.40.50.150">
    <property type="entry name" value="Vaccinia Virus protein VP39"/>
    <property type="match status" value="1"/>
</dbReference>
<comment type="caution">
    <text evidence="2">The sequence shown here is derived from an EMBL/GenBank/DDBJ whole genome shotgun (WGS) entry which is preliminary data.</text>
</comment>
<feature type="coiled-coil region" evidence="1">
    <location>
        <begin position="252"/>
        <end position="293"/>
    </location>
</feature>
<keyword evidence="1" id="KW-0175">Coiled coil</keyword>
<gene>
    <name evidence="2" type="ORF">MiSe_87120</name>
</gene>
<reference evidence="2" key="1">
    <citation type="submission" date="2019-10" db="EMBL/GenBank/DDBJ databases">
        <title>Draft genome sequece of Microseira wollei NIES-4236.</title>
        <authorList>
            <person name="Yamaguchi H."/>
            <person name="Suzuki S."/>
            <person name="Kawachi M."/>
        </authorList>
    </citation>
    <scope>NUCLEOTIDE SEQUENCE</scope>
    <source>
        <strain evidence="2">NIES-4236</strain>
    </source>
</reference>